<evidence type="ECO:0000313" key="7">
    <source>
        <dbReference type="Ensembl" id="ENSGMOP00000029604.1"/>
    </source>
</evidence>
<evidence type="ECO:0000256" key="4">
    <source>
        <dbReference type="ARBA" id="ARBA00022989"/>
    </source>
</evidence>
<reference evidence="7" key="1">
    <citation type="submission" date="2025-08" db="UniProtKB">
        <authorList>
            <consortium name="Ensembl"/>
        </authorList>
    </citation>
    <scope>IDENTIFICATION</scope>
</reference>
<keyword evidence="3 6" id="KW-0812">Transmembrane</keyword>
<keyword evidence="4 6" id="KW-1133">Transmembrane helix</keyword>
<sequence>MFGTSPILKSNTNLKIVFVFFSLVIAAIVGTLGAAVVAAPFVLGAVGFTAAGITVGSYAAGMMSAAAVANGGAVAAGTTVAVLQAAGAAGLGAAATAATATGGGAAAALLALLF</sequence>
<dbReference type="InterPro" id="IPR009311">
    <property type="entry name" value="IFI6/IFI27-like"/>
</dbReference>
<comment type="similarity">
    <text evidence="2">Belongs to the IFI6/IFI27 family.</text>
</comment>
<comment type="subcellular location">
    <subcellularLocation>
        <location evidence="1">Membrane</location>
        <topology evidence="1">Multi-pass membrane protein</topology>
    </subcellularLocation>
</comment>
<evidence type="ECO:0000256" key="1">
    <source>
        <dbReference type="ARBA" id="ARBA00004141"/>
    </source>
</evidence>
<evidence type="ECO:0000313" key="8">
    <source>
        <dbReference type="Proteomes" id="UP000694546"/>
    </source>
</evidence>
<dbReference type="Pfam" id="PF06140">
    <property type="entry name" value="Ifi-6-16"/>
    <property type="match status" value="1"/>
</dbReference>
<dbReference type="Proteomes" id="UP000694546">
    <property type="component" value="Chromosome 5"/>
</dbReference>
<evidence type="ECO:0000256" key="5">
    <source>
        <dbReference type="ARBA" id="ARBA00023136"/>
    </source>
</evidence>
<dbReference type="PANTHER" id="PTHR16932:SF18">
    <property type="entry name" value="INTERFERON, ALPHA-INDUCIBLE PROTEIN 27-LIKE 2"/>
    <property type="match status" value="1"/>
</dbReference>
<dbReference type="InterPro" id="IPR038213">
    <property type="entry name" value="IFI6/IFI27-like_sf"/>
</dbReference>
<evidence type="ECO:0000256" key="3">
    <source>
        <dbReference type="ARBA" id="ARBA00022692"/>
    </source>
</evidence>
<keyword evidence="8" id="KW-1185">Reference proteome</keyword>
<name>A0A8C5ACT9_GADMO</name>
<evidence type="ECO:0000256" key="6">
    <source>
        <dbReference type="SAM" id="Phobius"/>
    </source>
</evidence>
<dbReference type="GeneTree" id="ENSGT00940000165614"/>
<proteinExistence type="inferred from homology"/>
<evidence type="ECO:0000256" key="2">
    <source>
        <dbReference type="ARBA" id="ARBA00007262"/>
    </source>
</evidence>
<keyword evidence="5 6" id="KW-0472">Membrane</keyword>
<dbReference type="Ensembl" id="ENSGMOT00000066680.1">
    <property type="protein sequence ID" value="ENSGMOP00000029604.1"/>
    <property type="gene ID" value="ENSGMOG00000032986.1"/>
</dbReference>
<feature type="transmembrane region" description="Helical" evidence="6">
    <location>
        <begin position="93"/>
        <end position="113"/>
    </location>
</feature>
<feature type="transmembrane region" description="Helical" evidence="6">
    <location>
        <begin position="67"/>
        <end position="87"/>
    </location>
</feature>
<feature type="transmembrane region" description="Helical" evidence="6">
    <location>
        <begin position="41"/>
        <end position="60"/>
    </location>
</feature>
<accession>A0A8C5ACT9</accession>
<dbReference type="PANTHER" id="PTHR16932">
    <property type="entry name" value="INTERFERON ALPHA-INDUCIBLE PROTEIN 27"/>
    <property type="match status" value="1"/>
</dbReference>
<feature type="transmembrane region" description="Helical" evidence="6">
    <location>
        <begin position="12"/>
        <end position="35"/>
    </location>
</feature>
<organism evidence="7 8">
    <name type="scientific">Gadus morhua</name>
    <name type="common">Atlantic cod</name>
    <dbReference type="NCBI Taxonomy" id="8049"/>
    <lineage>
        <taxon>Eukaryota</taxon>
        <taxon>Metazoa</taxon>
        <taxon>Chordata</taxon>
        <taxon>Craniata</taxon>
        <taxon>Vertebrata</taxon>
        <taxon>Euteleostomi</taxon>
        <taxon>Actinopterygii</taxon>
        <taxon>Neopterygii</taxon>
        <taxon>Teleostei</taxon>
        <taxon>Neoteleostei</taxon>
        <taxon>Acanthomorphata</taxon>
        <taxon>Zeiogadaria</taxon>
        <taxon>Gadariae</taxon>
        <taxon>Gadiformes</taxon>
        <taxon>Gadoidei</taxon>
        <taxon>Gadidae</taxon>
        <taxon>Gadus</taxon>
    </lineage>
</organism>
<dbReference type="OMA" id="SWAAGWM"/>
<protein>
    <submittedName>
        <fullName evidence="7">Uncharacterized protein</fullName>
    </submittedName>
</protein>
<dbReference type="Gene3D" id="6.10.110.10">
    <property type="match status" value="1"/>
</dbReference>
<dbReference type="AlphaFoldDB" id="A0A8C5ACT9"/>
<reference evidence="7" key="2">
    <citation type="submission" date="2025-09" db="UniProtKB">
        <authorList>
            <consortium name="Ensembl"/>
        </authorList>
    </citation>
    <scope>IDENTIFICATION</scope>
</reference>